<evidence type="ECO:0008006" key="3">
    <source>
        <dbReference type="Google" id="ProtNLM"/>
    </source>
</evidence>
<protein>
    <recommendedName>
        <fullName evidence="3">GIY-YIG nuclease family protein</fullName>
    </recommendedName>
</protein>
<dbReference type="Proteomes" id="UP000647587">
    <property type="component" value="Unassembled WGS sequence"/>
</dbReference>
<proteinExistence type="predicted"/>
<reference evidence="2" key="1">
    <citation type="journal article" date="2019" name="Int. J. Syst. Evol. Microbiol.">
        <title>The Global Catalogue of Microorganisms (GCM) 10K type strain sequencing project: providing services to taxonomists for standard genome sequencing and annotation.</title>
        <authorList>
            <consortium name="The Broad Institute Genomics Platform"/>
            <consortium name="The Broad Institute Genome Sequencing Center for Infectious Disease"/>
            <person name="Wu L."/>
            <person name="Ma J."/>
        </authorList>
    </citation>
    <scope>NUCLEOTIDE SEQUENCE [LARGE SCALE GENOMIC DNA]</scope>
    <source>
        <strain evidence="2">JCM 30331</strain>
    </source>
</reference>
<accession>A0ABQ2F3W3</accession>
<organism evidence="1 2">
    <name type="scientific">Deinococcus malanensis</name>
    <dbReference type="NCBI Taxonomy" id="1706855"/>
    <lineage>
        <taxon>Bacteria</taxon>
        <taxon>Thermotogati</taxon>
        <taxon>Deinococcota</taxon>
        <taxon>Deinococci</taxon>
        <taxon>Deinococcales</taxon>
        <taxon>Deinococcaceae</taxon>
        <taxon>Deinococcus</taxon>
    </lineage>
</organism>
<gene>
    <name evidence="1" type="ORF">GCM10008955_35090</name>
</gene>
<dbReference type="EMBL" id="BMPP01000018">
    <property type="protein sequence ID" value="GGK38173.1"/>
    <property type="molecule type" value="Genomic_DNA"/>
</dbReference>
<comment type="caution">
    <text evidence="1">The sequence shown here is derived from an EMBL/GenBank/DDBJ whole genome shotgun (WGS) entry which is preliminary data.</text>
</comment>
<sequence length="165" mass="18660">MSEAGDALRKRVLFEAWMAEHQPFSVQFAQKGEAIDRRTVLARLTTLAGRQRAPEYVYVLSERRPEEITPAYVGKARSPVTRWTQHLAGLTKGEGSYARWRQRFLREGHETVRFDLDLLLVGETQVQFPPLPGFPTTIGAVEYQLVGLAAGAYPLRLLNHEGQAR</sequence>
<dbReference type="RefSeq" id="WP_189011094.1">
    <property type="nucleotide sequence ID" value="NZ_BMPP01000018.1"/>
</dbReference>
<name>A0ABQ2F3W3_9DEIO</name>
<evidence type="ECO:0000313" key="2">
    <source>
        <dbReference type="Proteomes" id="UP000647587"/>
    </source>
</evidence>
<evidence type="ECO:0000313" key="1">
    <source>
        <dbReference type="EMBL" id="GGK38173.1"/>
    </source>
</evidence>
<keyword evidence="2" id="KW-1185">Reference proteome</keyword>